<dbReference type="Pfam" id="PF01844">
    <property type="entry name" value="HNH"/>
    <property type="match status" value="1"/>
</dbReference>
<organism evidence="2">
    <name type="scientific">Desertifilum tharense IPPAS B-1220</name>
    <dbReference type="NCBI Taxonomy" id="1781255"/>
    <lineage>
        <taxon>Bacteria</taxon>
        <taxon>Bacillati</taxon>
        <taxon>Cyanobacteriota</taxon>
        <taxon>Cyanophyceae</taxon>
        <taxon>Desertifilales</taxon>
        <taxon>Desertifilaceae</taxon>
        <taxon>Desertifilum</taxon>
    </lineage>
</organism>
<keyword evidence="2" id="KW-0378">Hydrolase</keyword>
<name>A0A1E5QP87_9CYAN</name>
<dbReference type="GO" id="GO:0008270">
    <property type="term" value="F:zinc ion binding"/>
    <property type="evidence" value="ECO:0007669"/>
    <property type="project" value="InterPro"/>
</dbReference>
<dbReference type="STRING" id="1781255.BH720_04330"/>
<dbReference type="EMBL" id="MJGC01000038">
    <property type="protein sequence ID" value="OEJ76407.1"/>
    <property type="molecule type" value="Genomic_DNA"/>
</dbReference>
<evidence type="ECO:0000313" key="2">
    <source>
        <dbReference type="EMBL" id="OEJ76407.1"/>
    </source>
</evidence>
<proteinExistence type="predicted"/>
<feature type="domain" description="HNH nuclease" evidence="1">
    <location>
        <begin position="8"/>
        <end position="63"/>
    </location>
</feature>
<dbReference type="InterPro" id="IPR052892">
    <property type="entry name" value="NA-targeting_endonuclease"/>
</dbReference>
<dbReference type="PANTHER" id="PTHR33877">
    <property type="entry name" value="SLL1193 PROTEIN"/>
    <property type="match status" value="1"/>
</dbReference>
<sequence length="143" mass="16551">MSIYISKQLREQIRASDRQRCCYCLTSEVNSGIPMTFDHILPVSKGGETNFENLCLACRSCNEFKSDTTEVQDPVTDEIVPLYNPRTQRWIEHFYWSEDATKIEEQTAIARVTIIALRMNNAVIRAARLRWAIALWHPPSDML</sequence>
<comment type="caution">
    <text evidence="2">The sequence shown here is derived from an EMBL/GenBank/DDBJ whole genome shotgun (WGS) entry which is preliminary data.</text>
</comment>
<dbReference type="AlphaFoldDB" id="A0A1E5QP87"/>
<dbReference type="InterPro" id="IPR003615">
    <property type="entry name" value="HNH_nuc"/>
</dbReference>
<dbReference type="InterPro" id="IPR002711">
    <property type="entry name" value="HNH"/>
</dbReference>
<gene>
    <name evidence="2" type="ORF">BH720_04330</name>
</gene>
<dbReference type="OrthoDB" id="514018at2"/>
<dbReference type="CDD" id="cd00085">
    <property type="entry name" value="HNHc"/>
    <property type="match status" value="1"/>
</dbReference>
<reference evidence="2" key="1">
    <citation type="submission" date="2016-09" db="EMBL/GenBank/DDBJ databases">
        <title>Draft genome of thermotolerant cyanobacterium Desertifilum sp. strain IPPAS B-1220.</title>
        <authorList>
            <person name="Sinetova M.A."/>
            <person name="Bolakhan K."/>
            <person name="Zayadan B.K."/>
            <person name="Mironov K.S."/>
            <person name="Ustinova V."/>
            <person name="Kupriyanova E.V."/>
            <person name="Sidorov R.A."/>
            <person name="Skrypnik A.N."/>
            <person name="Gogoleva N.E."/>
            <person name="Gogolev Y.V."/>
            <person name="Los D.A."/>
        </authorList>
    </citation>
    <scope>NUCLEOTIDE SEQUENCE [LARGE SCALE GENOMIC DNA]</scope>
    <source>
        <strain evidence="2">IPPAS B-1220</strain>
    </source>
</reference>
<keyword evidence="2" id="KW-0540">Nuclease</keyword>
<dbReference type="SMART" id="SM00507">
    <property type="entry name" value="HNHc"/>
    <property type="match status" value="1"/>
</dbReference>
<dbReference type="GO" id="GO:0003676">
    <property type="term" value="F:nucleic acid binding"/>
    <property type="evidence" value="ECO:0007669"/>
    <property type="project" value="InterPro"/>
</dbReference>
<dbReference type="GO" id="GO:0004519">
    <property type="term" value="F:endonuclease activity"/>
    <property type="evidence" value="ECO:0007669"/>
    <property type="project" value="UniProtKB-KW"/>
</dbReference>
<dbReference type="Gene3D" id="1.10.30.50">
    <property type="match status" value="1"/>
</dbReference>
<dbReference type="PANTHER" id="PTHR33877:SF1">
    <property type="entry name" value="TYPE IV METHYL-DIRECTED RESTRICTION ENZYME ECOKMCRA"/>
    <property type="match status" value="1"/>
</dbReference>
<evidence type="ECO:0000259" key="1">
    <source>
        <dbReference type="SMART" id="SM00507"/>
    </source>
</evidence>
<protein>
    <submittedName>
        <fullName evidence="2">HNH endonuclease</fullName>
    </submittedName>
</protein>
<accession>A0A1E5QP87</accession>
<dbReference type="RefSeq" id="WP_069965937.1">
    <property type="nucleotide sequence ID" value="NZ_CM124774.1"/>
</dbReference>
<keyword evidence="2" id="KW-0255">Endonuclease</keyword>